<gene>
    <name evidence="1" type="ORF">ACCAA_670004</name>
</gene>
<dbReference type="Proteomes" id="UP000199169">
    <property type="component" value="Unassembled WGS sequence"/>
</dbReference>
<keyword evidence="2" id="KW-1185">Reference proteome</keyword>
<accession>A0A1A8XVK3</accession>
<dbReference type="EMBL" id="FLQX01000146">
    <property type="protein sequence ID" value="SBT09060.1"/>
    <property type="molecule type" value="Genomic_DNA"/>
</dbReference>
<evidence type="ECO:0000313" key="2">
    <source>
        <dbReference type="Proteomes" id="UP000199169"/>
    </source>
</evidence>
<protein>
    <recommendedName>
        <fullName evidence="3">Helicase XPB/Ssl2 N-terminal domain-containing protein</fullName>
    </recommendedName>
</protein>
<sequence>MSMTLRDSLARHTVAELKDLVSHLPGAGSAGRKDELVERIVGTLLGPGVQAIWSALDETQKAAVAEAVHHPRGEYSERCFRARYLRVPSFQVASAKSSGYSASKSSALALFLHYSPDESCYCVPTDLQARLQAFVLPPAPLSLQSSETLAEDESLTIRLTEREALQEVAVMLRTIEQARVLVSEKTSTPGTATLRLLSEKLAGGDFYPSVEKKERWGQEIGPIKAFAWPMLLQAGGLAVRVGTRLVISPAGIKGLSMPSAEVLRGLWRKWLKTTLFDEFSRVDTIKGQNSKGRVMTAAAPRRAPIEETLRDCPVGRWITFDDFSRFMRASDRHFEVTHDTWKLYLCERQYGSLGFNGSGGWNILQERYLLAVLFEYAATLGLVDVAYHDPADARNDFSDLWGTDELSFLSRYDGLTAFRVTPLGAYLLGLEAAYRPLAIVSSVALSVSPDLRVNVVAGALAAEEALLLESWAVAEHGGWRLDRDKALLAMEKGHAIAELKGFLASAHELPLPESVDSFLQFCERNGQALKTVGSAVLIECRDTDIADEIAGRRETGSLCLRAGPRMLVVRSDQVDKFRERVRLLGFGMMS</sequence>
<organism evidence="1 2">
    <name type="scientific">Candidatus Accumulibacter aalborgensis</name>
    <dbReference type="NCBI Taxonomy" id="1860102"/>
    <lineage>
        <taxon>Bacteria</taxon>
        <taxon>Pseudomonadati</taxon>
        <taxon>Pseudomonadota</taxon>
        <taxon>Betaproteobacteria</taxon>
        <taxon>Candidatus Accumulibacter</taxon>
    </lineage>
</organism>
<dbReference type="RefSeq" id="WP_186408610.1">
    <property type="nucleotide sequence ID" value="NZ_FLQX01000146.1"/>
</dbReference>
<evidence type="ECO:0008006" key="3">
    <source>
        <dbReference type="Google" id="ProtNLM"/>
    </source>
</evidence>
<dbReference type="AlphaFoldDB" id="A0A1A8XVK3"/>
<evidence type="ECO:0000313" key="1">
    <source>
        <dbReference type="EMBL" id="SBT09060.1"/>
    </source>
</evidence>
<name>A0A1A8XVK3_9PROT</name>
<proteinExistence type="predicted"/>
<reference evidence="1 2" key="1">
    <citation type="submission" date="2016-06" db="EMBL/GenBank/DDBJ databases">
        <authorList>
            <person name="Kjaerup R.B."/>
            <person name="Dalgaard T.S."/>
            <person name="Juul-Madsen H.R."/>
        </authorList>
    </citation>
    <scope>NUCLEOTIDE SEQUENCE [LARGE SCALE GENOMIC DNA]</scope>
    <source>
        <strain evidence="1">3</strain>
    </source>
</reference>
<dbReference type="STRING" id="1860102.ACCAA_670004"/>